<dbReference type="Proteomes" id="UP001158576">
    <property type="component" value="Chromosome 2"/>
</dbReference>
<organism evidence="1 2">
    <name type="scientific">Oikopleura dioica</name>
    <name type="common">Tunicate</name>
    <dbReference type="NCBI Taxonomy" id="34765"/>
    <lineage>
        <taxon>Eukaryota</taxon>
        <taxon>Metazoa</taxon>
        <taxon>Chordata</taxon>
        <taxon>Tunicata</taxon>
        <taxon>Appendicularia</taxon>
        <taxon>Copelata</taxon>
        <taxon>Oikopleuridae</taxon>
        <taxon>Oikopleura</taxon>
    </lineage>
</organism>
<evidence type="ECO:0000313" key="1">
    <source>
        <dbReference type="EMBL" id="CAG5112386.1"/>
    </source>
</evidence>
<sequence length="102" mass="11911">MNRLIKHRRLTSCQIADSINRVTEKSRDHLTPELKLALVTPQTPAYKVSQEDFPFQEPYWAFYWPGGQVLTRYLLDSDKGFILFDIINPSGDTSLNFEFRES</sequence>
<protein>
    <submittedName>
        <fullName evidence="1">Oidioi.mRNA.OKI2018_I69.chr2.g6606.t1.cds</fullName>
    </submittedName>
</protein>
<accession>A0ABN7T4I8</accession>
<name>A0ABN7T4I8_OIKDI</name>
<reference evidence="1 2" key="1">
    <citation type="submission" date="2021-04" db="EMBL/GenBank/DDBJ databases">
        <authorList>
            <person name="Bliznina A."/>
        </authorList>
    </citation>
    <scope>NUCLEOTIDE SEQUENCE [LARGE SCALE GENOMIC DNA]</scope>
</reference>
<proteinExistence type="predicted"/>
<keyword evidence="2" id="KW-1185">Reference proteome</keyword>
<gene>
    <name evidence="1" type="ORF">OKIOD_LOCUS15371</name>
</gene>
<dbReference type="EMBL" id="OU015567">
    <property type="protein sequence ID" value="CAG5112386.1"/>
    <property type="molecule type" value="Genomic_DNA"/>
</dbReference>
<evidence type="ECO:0000313" key="2">
    <source>
        <dbReference type="Proteomes" id="UP001158576"/>
    </source>
</evidence>